<accession>A0A4Q7M3E1</accession>
<evidence type="ECO:0000313" key="6">
    <source>
        <dbReference type="EMBL" id="RZS61008.1"/>
    </source>
</evidence>
<evidence type="ECO:0000256" key="2">
    <source>
        <dbReference type="ARBA" id="ARBA00023002"/>
    </source>
</evidence>
<dbReference type="OrthoDB" id="6882680at2"/>
<feature type="active site" evidence="3">
    <location>
        <position position="265"/>
    </location>
</feature>
<keyword evidence="7" id="KW-1185">Reference proteome</keyword>
<dbReference type="CDD" id="cd07103">
    <property type="entry name" value="ALDH_F5_SSADH_GabD"/>
    <property type="match status" value="1"/>
</dbReference>
<proteinExistence type="inferred from homology"/>
<dbReference type="InterPro" id="IPR050740">
    <property type="entry name" value="Aldehyde_DH_Superfamily"/>
</dbReference>
<dbReference type="PANTHER" id="PTHR43353:SF5">
    <property type="entry name" value="SUCCINATE-SEMIALDEHYDE DEHYDROGENASE, MITOCHONDRIAL"/>
    <property type="match status" value="1"/>
</dbReference>
<evidence type="ECO:0000256" key="4">
    <source>
        <dbReference type="RuleBase" id="RU003345"/>
    </source>
</evidence>
<dbReference type="FunFam" id="3.40.309.10:FF:000004">
    <property type="entry name" value="Succinate-semialdehyde dehydrogenase I"/>
    <property type="match status" value="1"/>
</dbReference>
<dbReference type="SUPFAM" id="SSF53720">
    <property type="entry name" value="ALDH-like"/>
    <property type="match status" value="1"/>
</dbReference>
<dbReference type="GO" id="GO:0005829">
    <property type="term" value="C:cytosol"/>
    <property type="evidence" value="ECO:0007669"/>
    <property type="project" value="TreeGrafter"/>
</dbReference>
<comment type="caution">
    <text evidence="6">The sequence shown here is derived from an EMBL/GenBank/DDBJ whole genome shotgun (WGS) entry which is preliminary data.</text>
</comment>
<dbReference type="GO" id="GO:0004777">
    <property type="term" value="F:succinate-semialdehyde dehydrogenase (NAD+) activity"/>
    <property type="evidence" value="ECO:0007669"/>
    <property type="project" value="TreeGrafter"/>
</dbReference>
<organism evidence="6 7">
    <name type="scientific">Xylanimonas ulmi</name>
    <dbReference type="NCBI Taxonomy" id="228973"/>
    <lineage>
        <taxon>Bacteria</taxon>
        <taxon>Bacillati</taxon>
        <taxon>Actinomycetota</taxon>
        <taxon>Actinomycetes</taxon>
        <taxon>Micrococcales</taxon>
        <taxon>Promicromonosporaceae</taxon>
        <taxon>Xylanimonas</taxon>
    </lineage>
</organism>
<gene>
    <name evidence="6" type="ORF">EV386_1289</name>
</gene>
<dbReference type="EMBL" id="SGWX01000001">
    <property type="protein sequence ID" value="RZS61008.1"/>
    <property type="molecule type" value="Genomic_DNA"/>
</dbReference>
<evidence type="ECO:0000313" key="7">
    <source>
        <dbReference type="Proteomes" id="UP000293852"/>
    </source>
</evidence>
<dbReference type="PANTHER" id="PTHR43353">
    <property type="entry name" value="SUCCINATE-SEMIALDEHYDE DEHYDROGENASE, MITOCHONDRIAL"/>
    <property type="match status" value="1"/>
</dbReference>
<dbReference type="Proteomes" id="UP000293852">
    <property type="component" value="Unassembled WGS sequence"/>
</dbReference>
<dbReference type="InterPro" id="IPR016162">
    <property type="entry name" value="Ald_DH_N"/>
</dbReference>
<evidence type="ECO:0000256" key="1">
    <source>
        <dbReference type="ARBA" id="ARBA00009986"/>
    </source>
</evidence>
<dbReference type="AlphaFoldDB" id="A0A4Q7M3E1"/>
<protein>
    <submittedName>
        <fullName evidence="6">Succinate-semialdehyde dehydrogenase/glutarate-semialdehyde dehydrogenase</fullName>
    </submittedName>
</protein>
<comment type="similarity">
    <text evidence="1 4">Belongs to the aldehyde dehydrogenase family.</text>
</comment>
<reference evidence="6 7" key="1">
    <citation type="submission" date="2019-02" db="EMBL/GenBank/DDBJ databases">
        <title>Sequencing the genomes of 1000 actinobacteria strains.</title>
        <authorList>
            <person name="Klenk H.-P."/>
        </authorList>
    </citation>
    <scope>NUCLEOTIDE SEQUENCE [LARGE SCALE GENOMIC DNA]</scope>
    <source>
        <strain evidence="6 7">DSM 16932</strain>
    </source>
</reference>
<evidence type="ECO:0000256" key="3">
    <source>
        <dbReference type="PROSITE-ProRule" id="PRU10007"/>
    </source>
</evidence>
<dbReference type="Gene3D" id="3.40.309.10">
    <property type="entry name" value="Aldehyde Dehydrogenase, Chain A, domain 2"/>
    <property type="match status" value="1"/>
</dbReference>
<name>A0A4Q7M3E1_9MICO</name>
<sequence length="495" mass="52024">MRPLGVVGARCPLDDAALLRTAAYIDGAWVAHGDSGAAPVTNPATGATIATVPRLSRVQVAGAIAAAERALPAWRARSGKQRAMVLRRWFDLVTENAEDLARLITLEEGKPLAEARGEVAYAASFIEWFGEEAKRVRGDVFDAPEPSRRVLVLKEPVGVCVAITPWNFPAAMITRKAAPALAAGCAMVVKPAEQTPLTALALAELAARAGVPAGVLNVVVGRAREIGPELTGNPAVRKVSFTGSTEVGRVLLTQAAATVKNVSMELGGNAPVLVFDDADLACAVDGVLAAKYRNSGQACVSANRVYVQSGVYERFAARLGERVAAMRVGDGFEPDVVQGPLIDDAAVAKVEEHVRDATGLGARIVAGGARHERGGLFFEPTVLADVTSEMLVTREETFGPVTPLIRFDDEAEAVRLANATEFGLAAYLWSRDAARVWRVAGALETGMLGVNTGAISNEVAPFGGVKQSGVGREGSVYGIEEYLELKYVAWEGAGS</sequence>
<dbReference type="RefSeq" id="WP_130413366.1">
    <property type="nucleotide sequence ID" value="NZ_SGWX01000001.1"/>
</dbReference>
<dbReference type="InterPro" id="IPR016163">
    <property type="entry name" value="Ald_DH_C"/>
</dbReference>
<dbReference type="FunFam" id="3.40.605.10:FF:000026">
    <property type="entry name" value="Aldehyde dehydrogenase, putative"/>
    <property type="match status" value="1"/>
</dbReference>
<dbReference type="InterPro" id="IPR016161">
    <property type="entry name" value="Ald_DH/histidinol_DH"/>
</dbReference>
<dbReference type="GO" id="GO:0009450">
    <property type="term" value="P:gamma-aminobutyric acid catabolic process"/>
    <property type="evidence" value="ECO:0007669"/>
    <property type="project" value="InterPro"/>
</dbReference>
<feature type="domain" description="Aldehyde dehydrogenase" evidence="5">
    <location>
        <begin position="29"/>
        <end position="488"/>
    </location>
</feature>
<dbReference type="PROSITE" id="PS00687">
    <property type="entry name" value="ALDEHYDE_DEHYDR_GLU"/>
    <property type="match status" value="1"/>
</dbReference>
<evidence type="ECO:0000259" key="5">
    <source>
        <dbReference type="Pfam" id="PF00171"/>
    </source>
</evidence>
<dbReference type="InterPro" id="IPR015590">
    <property type="entry name" value="Aldehyde_DH_dom"/>
</dbReference>
<keyword evidence="2 4" id="KW-0560">Oxidoreductase</keyword>
<dbReference type="Gene3D" id="3.40.605.10">
    <property type="entry name" value="Aldehyde Dehydrogenase, Chain A, domain 1"/>
    <property type="match status" value="1"/>
</dbReference>
<dbReference type="Pfam" id="PF00171">
    <property type="entry name" value="Aldedh"/>
    <property type="match status" value="1"/>
</dbReference>
<dbReference type="NCBIfam" id="TIGR01780">
    <property type="entry name" value="SSADH"/>
    <property type="match status" value="1"/>
</dbReference>
<dbReference type="InterPro" id="IPR010102">
    <property type="entry name" value="Succ_semiAld_DH"/>
</dbReference>
<dbReference type="FunFam" id="3.40.605.10:FF:000005">
    <property type="entry name" value="Succinate-semialdehyde dehydrogenase I"/>
    <property type="match status" value="1"/>
</dbReference>
<dbReference type="InterPro" id="IPR029510">
    <property type="entry name" value="Ald_DH_CS_GLU"/>
</dbReference>